<feature type="compositionally biased region" description="Basic and acidic residues" evidence="1">
    <location>
        <begin position="247"/>
        <end position="271"/>
    </location>
</feature>
<reference evidence="2" key="1">
    <citation type="journal article" date="2021" name="Nat. Commun.">
        <title>Genetic determinants of endophytism in the Arabidopsis root mycobiome.</title>
        <authorList>
            <person name="Mesny F."/>
            <person name="Miyauchi S."/>
            <person name="Thiergart T."/>
            <person name="Pickel B."/>
            <person name="Atanasova L."/>
            <person name="Karlsson M."/>
            <person name="Huettel B."/>
            <person name="Barry K.W."/>
            <person name="Haridas S."/>
            <person name="Chen C."/>
            <person name="Bauer D."/>
            <person name="Andreopoulos W."/>
            <person name="Pangilinan J."/>
            <person name="LaButti K."/>
            <person name="Riley R."/>
            <person name="Lipzen A."/>
            <person name="Clum A."/>
            <person name="Drula E."/>
            <person name="Henrissat B."/>
            <person name="Kohler A."/>
            <person name="Grigoriev I.V."/>
            <person name="Martin F.M."/>
            <person name="Hacquard S."/>
        </authorList>
    </citation>
    <scope>NUCLEOTIDE SEQUENCE</scope>
    <source>
        <strain evidence="2">MPI-SDFR-AT-0117</strain>
    </source>
</reference>
<sequence length="271" mass="29677">MREPAAPSPRGRRPPPLTPPGDLGLNHLSQAPEPLVRAILLTLCDDERVKSRALRYFNRLLQFEEAAEGGGPEDLRSPTSGVPAKNARKRRKTGNPRICVQCDAIFVDEENELGVCRYHAGIMQLFDVTKIEAGWDGTDGTDDDDTDANRAAFPDAFRWLCCNVEGSRPGCRRGRHEANPELSLKGRGSGSQESSLERDPLQLDGGLAADESEEEVEDEEEESGPAIDQSSSSGNGSLKPRQMPGDRPLERRSASRDEAKRRDEGGSSRKT</sequence>
<organism evidence="2 3">
    <name type="scientific">Plectosphaerella plurivora</name>
    <dbReference type="NCBI Taxonomy" id="936078"/>
    <lineage>
        <taxon>Eukaryota</taxon>
        <taxon>Fungi</taxon>
        <taxon>Dikarya</taxon>
        <taxon>Ascomycota</taxon>
        <taxon>Pezizomycotina</taxon>
        <taxon>Sordariomycetes</taxon>
        <taxon>Hypocreomycetidae</taxon>
        <taxon>Glomerellales</taxon>
        <taxon>Plectosphaerellaceae</taxon>
        <taxon>Plectosphaerella</taxon>
    </lineage>
</organism>
<dbReference type="PANTHER" id="PTHR38167:SF1">
    <property type="entry name" value="C2H2-TYPE DOMAIN-CONTAINING PROTEIN"/>
    <property type="match status" value="1"/>
</dbReference>
<feature type="compositionally biased region" description="Acidic residues" evidence="1">
    <location>
        <begin position="210"/>
        <end position="223"/>
    </location>
</feature>
<name>A0A9P8V3N4_9PEZI</name>
<evidence type="ECO:0000313" key="3">
    <source>
        <dbReference type="Proteomes" id="UP000770015"/>
    </source>
</evidence>
<feature type="region of interest" description="Disordered" evidence="1">
    <location>
        <begin position="1"/>
        <end position="28"/>
    </location>
</feature>
<dbReference type="AlphaFoldDB" id="A0A9P8V3N4"/>
<proteinExistence type="predicted"/>
<keyword evidence="3" id="KW-1185">Reference proteome</keyword>
<protein>
    <submittedName>
        <fullName evidence="2">Uncharacterized protein</fullName>
    </submittedName>
</protein>
<dbReference type="PANTHER" id="PTHR38167">
    <property type="entry name" value="C2H2-TYPE DOMAIN-CONTAINING PROTEIN"/>
    <property type="match status" value="1"/>
</dbReference>
<evidence type="ECO:0000313" key="2">
    <source>
        <dbReference type="EMBL" id="KAH6669748.1"/>
    </source>
</evidence>
<feature type="region of interest" description="Disordered" evidence="1">
    <location>
        <begin position="170"/>
        <end position="271"/>
    </location>
</feature>
<comment type="caution">
    <text evidence="2">The sequence shown here is derived from an EMBL/GenBank/DDBJ whole genome shotgun (WGS) entry which is preliminary data.</text>
</comment>
<dbReference type="Proteomes" id="UP000770015">
    <property type="component" value="Unassembled WGS sequence"/>
</dbReference>
<dbReference type="EMBL" id="JAGSXJ010000031">
    <property type="protein sequence ID" value="KAH6669748.1"/>
    <property type="molecule type" value="Genomic_DNA"/>
</dbReference>
<feature type="region of interest" description="Disordered" evidence="1">
    <location>
        <begin position="67"/>
        <end position="90"/>
    </location>
</feature>
<evidence type="ECO:0000256" key="1">
    <source>
        <dbReference type="SAM" id="MobiDB-lite"/>
    </source>
</evidence>
<accession>A0A9P8V3N4</accession>
<dbReference type="OrthoDB" id="5422613at2759"/>
<gene>
    <name evidence="2" type="ORF">F5X68DRAFT_50979</name>
</gene>